<dbReference type="PANTHER" id="PTHR30193">
    <property type="entry name" value="ABC TRANSPORTER PERMEASE PROTEIN"/>
    <property type="match status" value="1"/>
</dbReference>
<feature type="compositionally biased region" description="Low complexity" evidence="8">
    <location>
        <begin position="29"/>
        <end position="43"/>
    </location>
</feature>
<dbReference type="AlphaFoldDB" id="A0A1I6HUK6"/>
<dbReference type="Pfam" id="PF00528">
    <property type="entry name" value="BPD_transp_1"/>
    <property type="match status" value="1"/>
</dbReference>
<dbReference type="GO" id="GO:0005886">
    <property type="term" value="C:plasma membrane"/>
    <property type="evidence" value="ECO:0007669"/>
    <property type="project" value="UniProtKB-SubCell"/>
</dbReference>
<feature type="transmembrane region" description="Helical" evidence="7">
    <location>
        <begin position="61"/>
        <end position="82"/>
    </location>
</feature>
<evidence type="ECO:0000256" key="8">
    <source>
        <dbReference type="SAM" id="MobiDB-lite"/>
    </source>
</evidence>
<reference evidence="11" key="1">
    <citation type="submission" date="2016-10" db="EMBL/GenBank/DDBJ databases">
        <authorList>
            <person name="Varghese N."/>
            <person name="Submissions S."/>
        </authorList>
    </citation>
    <scope>NUCLEOTIDE SEQUENCE [LARGE SCALE GENOMIC DNA]</scope>
    <source>
        <strain evidence="11">CGMCC 1.8711</strain>
    </source>
</reference>
<gene>
    <name evidence="10" type="ORF">SAMN04488124_2476</name>
</gene>
<evidence type="ECO:0000313" key="11">
    <source>
        <dbReference type="Proteomes" id="UP000243250"/>
    </source>
</evidence>
<dbReference type="InterPro" id="IPR035906">
    <property type="entry name" value="MetI-like_sf"/>
</dbReference>
<dbReference type="RefSeq" id="WP_089881326.1">
    <property type="nucleotide sequence ID" value="NZ_FOYS01000004.1"/>
</dbReference>
<dbReference type="Gene3D" id="1.10.3720.10">
    <property type="entry name" value="MetI-like"/>
    <property type="match status" value="1"/>
</dbReference>
<dbReference type="EMBL" id="FOYS01000004">
    <property type="protein sequence ID" value="SFR58121.1"/>
    <property type="molecule type" value="Genomic_DNA"/>
</dbReference>
<feature type="transmembrane region" description="Helical" evidence="7">
    <location>
        <begin position="259"/>
        <end position="285"/>
    </location>
</feature>
<comment type="similarity">
    <text evidence="7">Belongs to the binding-protein-dependent transport system permease family.</text>
</comment>
<evidence type="ECO:0000256" key="6">
    <source>
        <dbReference type="ARBA" id="ARBA00023136"/>
    </source>
</evidence>
<feature type="region of interest" description="Disordered" evidence="8">
    <location>
        <begin position="16"/>
        <end position="46"/>
    </location>
</feature>
<evidence type="ECO:0000259" key="9">
    <source>
        <dbReference type="PROSITE" id="PS50928"/>
    </source>
</evidence>
<feature type="transmembrane region" description="Helical" evidence="7">
    <location>
        <begin position="121"/>
        <end position="142"/>
    </location>
</feature>
<dbReference type="Proteomes" id="UP000243250">
    <property type="component" value="Unassembled WGS sequence"/>
</dbReference>
<feature type="transmembrane region" description="Helical" evidence="7">
    <location>
        <begin position="310"/>
        <end position="334"/>
    </location>
</feature>
<keyword evidence="11" id="KW-1185">Reference proteome</keyword>
<keyword evidence="2 7" id="KW-0813">Transport</keyword>
<sequence>MPHSIFRRLVSLGSDGDGDANDANEVRTDGGTATATGEGTTRSDQSDRSLLDSEFVRSLPFWLPPALLMGLFVYGAIGWNAVISLTEWSGFGSPDYGDLDFSMYEQMLGDPTFVVAARNTVVLLVVFTVLSLAVGLLLAILVDRDIRYENTLRTIYLLPMSLSFVVTAIFWAWMYNPEIGLINVVLRGVGLDFLANDWISDPSTKLGAVIFALMWQFSGYCMVVYLAGLRAIPNDQFEAARIDGASTLRMYRRVIIPQLRASTMSAAVVLMVFALKAFDFLFVLFGDTPGPSTDILATMMFREAFSSSNWAYGAAIATVLFLLALVVIGPYLYVQYQRGDL</sequence>
<feature type="domain" description="ABC transmembrane type-1" evidence="9">
    <location>
        <begin position="117"/>
        <end position="333"/>
    </location>
</feature>
<proteinExistence type="inferred from homology"/>
<keyword evidence="5 7" id="KW-1133">Transmembrane helix</keyword>
<dbReference type="OrthoDB" id="45815at2157"/>
<organism evidence="10 11">
    <name type="scientific">Halogeometricum limi</name>
    <dbReference type="NCBI Taxonomy" id="555875"/>
    <lineage>
        <taxon>Archaea</taxon>
        <taxon>Methanobacteriati</taxon>
        <taxon>Methanobacteriota</taxon>
        <taxon>Stenosarchaea group</taxon>
        <taxon>Halobacteria</taxon>
        <taxon>Halobacteriales</taxon>
        <taxon>Haloferacaceae</taxon>
        <taxon>Halogeometricum</taxon>
    </lineage>
</organism>
<keyword evidence="4 7" id="KW-0812">Transmembrane</keyword>
<dbReference type="SUPFAM" id="SSF161098">
    <property type="entry name" value="MetI-like"/>
    <property type="match status" value="1"/>
</dbReference>
<comment type="subcellular location">
    <subcellularLocation>
        <location evidence="1 7">Cell membrane</location>
        <topology evidence="1 7">Multi-pass membrane protein</topology>
    </subcellularLocation>
</comment>
<dbReference type="GO" id="GO:0055085">
    <property type="term" value="P:transmembrane transport"/>
    <property type="evidence" value="ECO:0007669"/>
    <property type="project" value="InterPro"/>
</dbReference>
<accession>A0A1I6HUK6</accession>
<feature type="transmembrane region" description="Helical" evidence="7">
    <location>
        <begin position="154"/>
        <end position="174"/>
    </location>
</feature>
<feature type="transmembrane region" description="Helical" evidence="7">
    <location>
        <begin position="206"/>
        <end position="227"/>
    </location>
</feature>
<dbReference type="InterPro" id="IPR051393">
    <property type="entry name" value="ABC_transporter_permease"/>
</dbReference>
<evidence type="ECO:0000256" key="4">
    <source>
        <dbReference type="ARBA" id="ARBA00022692"/>
    </source>
</evidence>
<protein>
    <submittedName>
        <fullName evidence="10">Glucose/mannose transport system permease protein</fullName>
    </submittedName>
</protein>
<evidence type="ECO:0000256" key="1">
    <source>
        <dbReference type="ARBA" id="ARBA00004651"/>
    </source>
</evidence>
<evidence type="ECO:0000256" key="7">
    <source>
        <dbReference type="RuleBase" id="RU363032"/>
    </source>
</evidence>
<evidence type="ECO:0000313" key="10">
    <source>
        <dbReference type="EMBL" id="SFR58121.1"/>
    </source>
</evidence>
<dbReference type="CDD" id="cd06261">
    <property type="entry name" value="TM_PBP2"/>
    <property type="match status" value="1"/>
</dbReference>
<evidence type="ECO:0000256" key="5">
    <source>
        <dbReference type="ARBA" id="ARBA00022989"/>
    </source>
</evidence>
<dbReference type="STRING" id="555875.SAMN04488124_2476"/>
<dbReference type="InterPro" id="IPR000515">
    <property type="entry name" value="MetI-like"/>
</dbReference>
<evidence type="ECO:0000256" key="2">
    <source>
        <dbReference type="ARBA" id="ARBA00022448"/>
    </source>
</evidence>
<keyword evidence="6 7" id="KW-0472">Membrane</keyword>
<dbReference type="PROSITE" id="PS50928">
    <property type="entry name" value="ABC_TM1"/>
    <property type="match status" value="1"/>
</dbReference>
<keyword evidence="3" id="KW-1003">Cell membrane</keyword>
<dbReference type="PANTHER" id="PTHR30193:SF42">
    <property type="entry name" value="ABC TRANSPORTER PERMEASE PROTEIN"/>
    <property type="match status" value="1"/>
</dbReference>
<name>A0A1I6HUK6_9EURY</name>
<evidence type="ECO:0000256" key="3">
    <source>
        <dbReference type="ARBA" id="ARBA00022475"/>
    </source>
</evidence>